<evidence type="ECO:0000256" key="5">
    <source>
        <dbReference type="HAMAP-Rule" id="MF_00514"/>
    </source>
</evidence>
<dbReference type="PANTHER" id="PTHR33343:SF1">
    <property type="entry name" value="LARGE RIBOSOMAL SUBUNIT PROTEIN BL35M"/>
    <property type="match status" value="1"/>
</dbReference>
<dbReference type="Proteomes" id="UP000182753">
    <property type="component" value="Unassembled WGS sequence"/>
</dbReference>
<dbReference type="GO" id="GO:0003735">
    <property type="term" value="F:structural constituent of ribosome"/>
    <property type="evidence" value="ECO:0007669"/>
    <property type="project" value="InterPro"/>
</dbReference>
<dbReference type="GO" id="GO:0006412">
    <property type="term" value="P:translation"/>
    <property type="evidence" value="ECO:0007669"/>
    <property type="project" value="UniProtKB-UniRule"/>
</dbReference>
<dbReference type="InterPro" id="IPR018265">
    <property type="entry name" value="Ribosomal_bL35_CS"/>
</dbReference>
<dbReference type="AlphaFoldDB" id="A0A1J4RS17"/>
<evidence type="ECO:0000313" key="7">
    <source>
        <dbReference type="EMBL" id="OIN90187.1"/>
    </source>
</evidence>
<dbReference type="SUPFAM" id="SSF143034">
    <property type="entry name" value="L35p-like"/>
    <property type="match status" value="1"/>
</dbReference>
<dbReference type="GO" id="GO:0015934">
    <property type="term" value="C:large ribosomal subunit"/>
    <property type="evidence" value="ECO:0007669"/>
    <property type="project" value="TreeGrafter"/>
</dbReference>
<gene>
    <name evidence="5" type="primary">rpmI</name>
    <name evidence="7" type="ORF">AUJ40_00285</name>
</gene>
<dbReference type="HAMAP" id="MF_00514">
    <property type="entry name" value="Ribosomal_bL35"/>
    <property type="match status" value="1"/>
</dbReference>
<dbReference type="InterPro" id="IPR037229">
    <property type="entry name" value="Ribosomal_bL35_sf"/>
</dbReference>
<evidence type="ECO:0000256" key="2">
    <source>
        <dbReference type="ARBA" id="ARBA00022980"/>
    </source>
</evidence>
<comment type="similarity">
    <text evidence="1 5 6">Belongs to the bacterial ribosomal protein bL35 family.</text>
</comment>
<dbReference type="PRINTS" id="PR00064">
    <property type="entry name" value="RIBOSOMALL35"/>
</dbReference>
<dbReference type="NCBIfam" id="TIGR00001">
    <property type="entry name" value="rpmI_bact"/>
    <property type="match status" value="1"/>
</dbReference>
<dbReference type="Pfam" id="PF01632">
    <property type="entry name" value="Ribosomal_L35p"/>
    <property type="match status" value="1"/>
</dbReference>
<reference evidence="7 8" key="1">
    <citation type="journal article" date="2016" name="Environ. Microbiol.">
        <title>Genomic resolution of a cold subsurface aquifer community provides metabolic insights for novel microbes adapted to high CO concentrations.</title>
        <authorList>
            <person name="Probst A.J."/>
            <person name="Castelle C.J."/>
            <person name="Singh A."/>
            <person name="Brown C.T."/>
            <person name="Anantharaman K."/>
            <person name="Sharon I."/>
            <person name="Hug L.A."/>
            <person name="Burstein D."/>
            <person name="Emerson J.B."/>
            <person name="Thomas B.C."/>
            <person name="Banfield J.F."/>
        </authorList>
    </citation>
    <scope>NUCLEOTIDE SEQUENCE [LARGE SCALE GENOMIC DNA]</scope>
    <source>
        <strain evidence="7">CG1_02_42_45</strain>
    </source>
</reference>
<dbReference type="PANTHER" id="PTHR33343">
    <property type="entry name" value="54S RIBOSOMAL PROTEIN BL35M"/>
    <property type="match status" value="1"/>
</dbReference>
<dbReference type="InterPro" id="IPR021137">
    <property type="entry name" value="Ribosomal_bL35-like"/>
</dbReference>
<evidence type="ECO:0000256" key="3">
    <source>
        <dbReference type="ARBA" id="ARBA00023274"/>
    </source>
</evidence>
<keyword evidence="2 5" id="KW-0689">Ribosomal protein</keyword>
<comment type="caution">
    <text evidence="7">The sequence shown here is derived from an EMBL/GenBank/DDBJ whole genome shotgun (WGS) entry which is preliminary data.</text>
</comment>
<protein>
    <recommendedName>
        <fullName evidence="4 5">Large ribosomal subunit protein bL35</fullName>
    </recommendedName>
</protein>
<accession>A0A1J4RS17</accession>
<evidence type="ECO:0000313" key="8">
    <source>
        <dbReference type="Proteomes" id="UP000182753"/>
    </source>
</evidence>
<name>A0A1J4RS17_9BACT</name>
<organism evidence="7 8">
    <name type="scientific">Candidatus Berkelbacteria bacterium CG1_02_42_45</name>
    <dbReference type="NCBI Taxonomy" id="1805036"/>
    <lineage>
        <taxon>Bacteria</taxon>
        <taxon>Candidatus Berkelbacteria</taxon>
    </lineage>
</organism>
<proteinExistence type="inferred from homology"/>
<dbReference type="FunFam" id="4.10.410.60:FF:000001">
    <property type="entry name" value="50S ribosomal protein L35"/>
    <property type="match status" value="1"/>
</dbReference>
<dbReference type="PROSITE" id="PS00936">
    <property type="entry name" value="RIBOSOMAL_L35"/>
    <property type="match status" value="1"/>
</dbReference>
<dbReference type="InterPro" id="IPR001706">
    <property type="entry name" value="Ribosomal_bL35"/>
</dbReference>
<dbReference type="EMBL" id="MNUJ01000006">
    <property type="protein sequence ID" value="OIN90187.1"/>
    <property type="molecule type" value="Genomic_DNA"/>
</dbReference>
<keyword evidence="3 5" id="KW-0687">Ribonucleoprotein</keyword>
<evidence type="ECO:0000256" key="1">
    <source>
        <dbReference type="ARBA" id="ARBA00006598"/>
    </source>
</evidence>
<sequence length="61" mass="6940">MPKLKTHKASVKRFKITGSGKILRLPAAGNHLLTNKSDRKNRYQSVSKIDRKKVKRLIARG</sequence>
<dbReference type="Gene3D" id="4.10.410.60">
    <property type="match status" value="1"/>
</dbReference>
<evidence type="ECO:0000256" key="4">
    <source>
        <dbReference type="ARBA" id="ARBA00071664"/>
    </source>
</evidence>
<evidence type="ECO:0000256" key="6">
    <source>
        <dbReference type="RuleBase" id="RU000568"/>
    </source>
</evidence>